<dbReference type="InterPro" id="IPR036968">
    <property type="entry name" value="Enolpyruvate_Tfrase_sf"/>
</dbReference>
<feature type="binding site" evidence="7">
    <location>
        <position position="52"/>
    </location>
    <ligand>
        <name>3-phosphoshikimate</name>
        <dbReference type="ChEBI" id="CHEBI:145989"/>
    </ligand>
</feature>
<dbReference type="FunFam" id="3.65.10.10:FF:000011">
    <property type="entry name" value="3-phosphoshikimate 1-carboxyvinyltransferase"/>
    <property type="match status" value="1"/>
</dbReference>
<feature type="binding site" evidence="7">
    <location>
        <position position="200"/>
    </location>
    <ligand>
        <name>3-phosphoshikimate</name>
        <dbReference type="ChEBI" id="CHEBI:145989"/>
    </ligand>
</feature>
<comment type="subcellular location">
    <subcellularLocation>
        <location evidence="7">Cytoplasm</location>
    </subcellularLocation>
</comment>
<dbReference type="InterPro" id="IPR006264">
    <property type="entry name" value="EPSP_synthase"/>
</dbReference>
<dbReference type="GO" id="GO:0003866">
    <property type="term" value="F:3-phosphoshikimate 1-carboxyvinyltransferase activity"/>
    <property type="evidence" value="ECO:0007669"/>
    <property type="project" value="UniProtKB-UniRule"/>
</dbReference>
<comment type="pathway">
    <text evidence="1 7">Metabolic intermediate biosynthesis; chorismate biosynthesis; chorismate from D-erythrose 4-phosphate and phosphoenolpyruvate: step 6/7.</text>
</comment>
<accession>A0A9E5MJP7</accession>
<evidence type="ECO:0000313" key="11">
    <source>
        <dbReference type="Proteomes" id="UP000818266"/>
    </source>
</evidence>
<feature type="binding site" evidence="7">
    <location>
        <position position="154"/>
    </location>
    <ligand>
        <name>phosphoenolpyruvate</name>
        <dbReference type="ChEBI" id="CHEBI:58702"/>
    </ligand>
</feature>
<evidence type="ECO:0000256" key="7">
    <source>
        <dbReference type="HAMAP-Rule" id="MF_00210"/>
    </source>
</evidence>
<feature type="compositionally biased region" description="Polar residues" evidence="8">
    <location>
        <begin position="1"/>
        <end position="10"/>
    </location>
</feature>
<keyword evidence="5 7" id="KW-0057">Aromatic amino acid biosynthesis</keyword>
<feature type="binding site" evidence="7">
    <location>
        <position position="51"/>
    </location>
    <ligand>
        <name>3-phosphoshikimate</name>
        <dbReference type="ChEBI" id="CHEBI:145989"/>
    </ligand>
</feature>
<feature type="binding site" evidence="7">
    <location>
        <position position="229"/>
    </location>
    <ligand>
        <name>3-phosphoshikimate</name>
        <dbReference type="ChEBI" id="CHEBI:145989"/>
    </ligand>
</feature>
<reference evidence="10 11" key="1">
    <citation type="submission" date="2019-06" db="EMBL/GenBank/DDBJ databases">
        <authorList>
            <person name="De-Chao Zhang Q."/>
        </authorList>
    </citation>
    <scope>NUCLEOTIDE SEQUENCE [LARGE SCALE GENOMIC DNA]</scope>
    <source>
        <strain evidence="10 11">KN1116</strain>
    </source>
</reference>
<feature type="binding site" evidence="7">
    <location>
        <position position="422"/>
    </location>
    <ligand>
        <name>phosphoenolpyruvate</name>
        <dbReference type="ChEBI" id="CHEBI:58702"/>
    </ligand>
</feature>
<dbReference type="PANTHER" id="PTHR21090">
    <property type="entry name" value="AROM/DEHYDROQUINATE SYNTHASE"/>
    <property type="match status" value="1"/>
</dbReference>
<dbReference type="EC" id="2.5.1.19" evidence="7"/>
<dbReference type="GO" id="GO:0005737">
    <property type="term" value="C:cytoplasm"/>
    <property type="evidence" value="ECO:0007669"/>
    <property type="project" value="UniProtKB-SubCell"/>
</dbReference>
<keyword evidence="4 7" id="KW-0808">Transferase</keyword>
<reference evidence="10 11" key="2">
    <citation type="submission" date="2020-03" db="EMBL/GenBank/DDBJ databases">
        <title>Chryseoglobus sp. isolated from a deep-sea seamount.</title>
        <authorList>
            <person name="Zhang D.-C."/>
        </authorList>
    </citation>
    <scope>NUCLEOTIDE SEQUENCE [LARGE SCALE GENOMIC DNA]</scope>
    <source>
        <strain evidence="10 11">KN1116</strain>
    </source>
</reference>
<evidence type="ECO:0000256" key="2">
    <source>
        <dbReference type="ARBA" id="ARBA00009948"/>
    </source>
</evidence>
<dbReference type="InterPro" id="IPR013792">
    <property type="entry name" value="RNA3'P_cycl/enolpyr_Trfase_a/b"/>
</dbReference>
<dbReference type="RefSeq" id="WP_152581873.1">
    <property type="nucleotide sequence ID" value="NZ_JAVJPO010000004.1"/>
</dbReference>
<feature type="binding site" evidence="7">
    <location>
        <position position="447"/>
    </location>
    <ligand>
        <name>phosphoenolpyruvate</name>
        <dbReference type="ChEBI" id="CHEBI:58702"/>
    </ligand>
</feature>
<evidence type="ECO:0000256" key="5">
    <source>
        <dbReference type="ARBA" id="ARBA00023141"/>
    </source>
</evidence>
<dbReference type="InterPro" id="IPR023193">
    <property type="entry name" value="EPSP_synthase_CS"/>
</dbReference>
<dbReference type="PROSITE" id="PS00885">
    <property type="entry name" value="EPSP_SYNTHASE_2"/>
    <property type="match status" value="1"/>
</dbReference>
<dbReference type="PANTHER" id="PTHR21090:SF5">
    <property type="entry name" value="PENTAFUNCTIONAL AROM POLYPEPTIDE"/>
    <property type="match status" value="1"/>
</dbReference>
<feature type="domain" description="Enolpyruvate transferase" evidence="9">
    <location>
        <begin position="37"/>
        <end position="454"/>
    </location>
</feature>
<feature type="binding site" evidence="7">
    <location>
        <position position="56"/>
    </location>
    <ligand>
        <name>3-phosphoshikimate</name>
        <dbReference type="ChEBI" id="CHEBI:145989"/>
    </ligand>
</feature>
<name>A0A9E5MJP7_9MICO</name>
<comment type="function">
    <text evidence="7">Catalyzes the transfer of the enolpyruvyl moiety of phosphoenolpyruvate (PEP) to the 5-hydroxyl of shikimate-3-phosphate (S3P) to produce enolpyruvyl shikimate-3-phosphate and inorganic phosphate.</text>
</comment>
<dbReference type="GO" id="GO:0009423">
    <property type="term" value="P:chorismate biosynthetic process"/>
    <property type="evidence" value="ECO:0007669"/>
    <property type="project" value="UniProtKB-UniRule"/>
</dbReference>
<comment type="similarity">
    <text evidence="2 7">Belongs to the EPSP synthase family.</text>
</comment>
<keyword evidence="7" id="KW-0963">Cytoplasm</keyword>
<feature type="active site" description="Proton acceptor" evidence="7">
    <location>
        <position position="350"/>
    </location>
</feature>
<gene>
    <name evidence="7 10" type="primary">aroA</name>
    <name evidence="10" type="ORF">FK219_000075</name>
</gene>
<organism evidence="10 11">
    <name type="scientific">Microcella pacifica</name>
    <dbReference type="NCBI Taxonomy" id="2591847"/>
    <lineage>
        <taxon>Bacteria</taxon>
        <taxon>Bacillati</taxon>
        <taxon>Actinomycetota</taxon>
        <taxon>Actinomycetes</taxon>
        <taxon>Micrococcales</taxon>
        <taxon>Microbacteriaceae</taxon>
        <taxon>Microcella</taxon>
    </lineage>
</organism>
<evidence type="ECO:0000259" key="9">
    <source>
        <dbReference type="Pfam" id="PF00275"/>
    </source>
</evidence>
<dbReference type="Proteomes" id="UP000818266">
    <property type="component" value="Unassembled WGS sequence"/>
</dbReference>
<dbReference type="Gene3D" id="3.65.10.10">
    <property type="entry name" value="Enolpyruvate transferase domain"/>
    <property type="match status" value="2"/>
</dbReference>
<dbReference type="PIRSF" id="PIRSF000505">
    <property type="entry name" value="EPSPS"/>
    <property type="match status" value="1"/>
</dbReference>
<protein>
    <recommendedName>
        <fullName evidence="7">3-phosphoshikimate 1-carboxyvinyltransferase</fullName>
        <ecNumber evidence="7">2.5.1.19</ecNumber>
    </recommendedName>
    <alternativeName>
        <fullName evidence="7">5-enolpyruvylshikimate-3-phosphate synthase</fullName>
        <shortName evidence="7">EPSP synthase</shortName>
        <shortName evidence="7">EPSPS</shortName>
    </alternativeName>
</protein>
<dbReference type="GO" id="GO:0008652">
    <property type="term" value="P:amino acid biosynthetic process"/>
    <property type="evidence" value="ECO:0007669"/>
    <property type="project" value="UniProtKB-KW"/>
</dbReference>
<dbReference type="Pfam" id="PF00275">
    <property type="entry name" value="EPSP_synthase"/>
    <property type="match status" value="1"/>
</dbReference>
<evidence type="ECO:0000313" key="10">
    <source>
        <dbReference type="EMBL" id="NHF61651.1"/>
    </source>
</evidence>
<sequence length="469" mass="48977">MQVFTYSSPRFSPYGDEDRSEASDAPPAGGAWRAPRASHPLQARLSLPGSKSLTNRELVLAALADGTSVLRRPLISRDSELMIEALRSLGVEIERIDGDGGFGPDLRITPPDELSGSTTIDCGLAGTVMRFLPPLAALALGPVAFDGDEAARRRPMRATIEALRALGVDVNDDGRGALPFSLWGSGSVQGGELSIDASASSQFVSGLLLAAPRFERGLVLRHTGERLPSLPHIAMTIETLRRRGVQVDNPEPGLWAVHPGPIAATETDIEPDLSNAAPFLVAAIVAGGTVAIEDWPESTTQVGADLEHLLPRFGARVHREGGTLVVDGGDGVCGGASFPGVDLDLSTGGELAPALIALAALASSPSTFRGIEHLRGHETNRLAALVAEISAVGGEAVELEDGVAVTPATLHGGPWRAYEDHRMATAGAIVGLAVDDVEIDDIGTTAKTLPQFPELWQRMLATNGGDSTP</sequence>
<feature type="binding site" evidence="7">
    <location>
        <position position="202"/>
    </location>
    <ligand>
        <name>3-phosphoshikimate</name>
        <dbReference type="ChEBI" id="CHEBI:145989"/>
    </ligand>
</feature>
<evidence type="ECO:0000256" key="1">
    <source>
        <dbReference type="ARBA" id="ARBA00004811"/>
    </source>
</evidence>
<keyword evidence="11" id="KW-1185">Reference proteome</keyword>
<dbReference type="NCBIfam" id="TIGR01356">
    <property type="entry name" value="aroA"/>
    <property type="match status" value="1"/>
</dbReference>
<feature type="compositionally biased region" description="Low complexity" evidence="8">
    <location>
        <begin position="25"/>
        <end position="35"/>
    </location>
</feature>
<feature type="binding site" evidence="7">
    <location>
        <position position="202"/>
    </location>
    <ligand>
        <name>phosphoenolpyruvate</name>
        <dbReference type="ChEBI" id="CHEBI:58702"/>
    </ligand>
</feature>
<dbReference type="SUPFAM" id="SSF55205">
    <property type="entry name" value="EPT/RTPC-like"/>
    <property type="match status" value="1"/>
</dbReference>
<proteinExistence type="inferred from homology"/>
<feature type="binding site" evidence="7">
    <location>
        <position position="350"/>
    </location>
    <ligand>
        <name>3-phosphoshikimate</name>
        <dbReference type="ChEBI" id="CHEBI:145989"/>
    </ligand>
</feature>
<evidence type="ECO:0000256" key="8">
    <source>
        <dbReference type="SAM" id="MobiDB-lite"/>
    </source>
</evidence>
<dbReference type="EMBL" id="VIKT02000001">
    <property type="protein sequence ID" value="NHF61651.1"/>
    <property type="molecule type" value="Genomic_DNA"/>
</dbReference>
<evidence type="ECO:0000256" key="6">
    <source>
        <dbReference type="ARBA" id="ARBA00044633"/>
    </source>
</evidence>
<dbReference type="CDD" id="cd01556">
    <property type="entry name" value="EPSP_synthase"/>
    <property type="match status" value="1"/>
</dbReference>
<dbReference type="GO" id="GO:0009073">
    <property type="term" value="P:aromatic amino acid family biosynthetic process"/>
    <property type="evidence" value="ECO:0007669"/>
    <property type="project" value="UniProtKB-KW"/>
</dbReference>
<keyword evidence="3 7" id="KW-0028">Amino-acid biosynthesis</keyword>
<comment type="catalytic activity">
    <reaction evidence="6">
        <text>3-phosphoshikimate + phosphoenolpyruvate = 5-O-(1-carboxyvinyl)-3-phosphoshikimate + phosphate</text>
        <dbReference type="Rhea" id="RHEA:21256"/>
        <dbReference type="ChEBI" id="CHEBI:43474"/>
        <dbReference type="ChEBI" id="CHEBI:57701"/>
        <dbReference type="ChEBI" id="CHEBI:58702"/>
        <dbReference type="ChEBI" id="CHEBI:145989"/>
        <dbReference type="EC" id="2.5.1.19"/>
    </reaction>
    <physiologicalReaction direction="left-to-right" evidence="6">
        <dbReference type="Rhea" id="RHEA:21257"/>
    </physiologicalReaction>
</comment>
<evidence type="ECO:0000256" key="4">
    <source>
        <dbReference type="ARBA" id="ARBA00022679"/>
    </source>
</evidence>
<dbReference type="PROSITE" id="PS00104">
    <property type="entry name" value="EPSP_SYNTHASE_1"/>
    <property type="match status" value="1"/>
</dbReference>
<dbReference type="OrthoDB" id="9809920at2"/>
<evidence type="ECO:0000256" key="3">
    <source>
        <dbReference type="ARBA" id="ARBA00022605"/>
    </source>
</evidence>
<feature type="binding site" evidence="7">
    <location>
        <position position="126"/>
    </location>
    <ligand>
        <name>phosphoenolpyruvate</name>
        <dbReference type="ChEBI" id="CHEBI:58702"/>
    </ligand>
</feature>
<feature type="binding site" evidence="7">
    <location>
        <position position="381"/>
    </location>
    <ligand>
        <name>phosphoenolpyruvate</name>
        <dbReference type="ChEBI" id="CHEBI:58702"/>
    </ligand>
</feature>
<comment type="subunit">
    <text evidence="7">Monomer.</text>
</comment>
<feature type="binding site" evidence="7">
    <location>
        <position position="51"/>
    </location>
    <ligand>
        <name>phosphoenolpyruvate</name>
        <dbReference type="ChEBI" id="CHEBI:58702"/>
    </ligand>
</feature>
<comment type="caution">
    <text evidence="7">Lacks conserved residue(s) required for the propagation of feature annotation.</text>
</comment>
<feature type="binding site" evidence="7">
    <location>
        <position position="201"/>
    </location>
    <ligand>
        <name>3-phosphoshikimate</name>
        <dbReference type="ChEBI" id="CHEBI:145989"/>
    </ligand>
</feature>
<comment type="caution">
    <text evidence="10">The sequence shown here is derived from an EMBL/GenBank/DDBJ whole genome shotgun (WGS) entry which is preliminary data.</text>
</comment>
<dbReference type="HAMAP" id="MF_00210">
    <property type="entry name" value="EPSP_synth"/>
    <property type="match status" value="1"/>
</dbReference>
<feature type="binding site" evidence="7">
    <location>
        <position position="377"/>
    </location>
    <ligand>
        <name>3-phosphoshikimate</name>
        <dbReference type="ChEBI" id="CHEBI:145989"/>
    </ligand>
</feature>
<dbReference type="AlphaFoldDB" id="A0A9E5MJP7"/>
<feature type="region of interest" description="Disordered" evidence="8">
    <location>
        <begin position="1"/>
        <end position="35"/>
    </location>
</feature>
<dbReference type="InterPro" id="IPR001986">
    <property type="entry name" value="Enolpyruvate_Tfrase_dom"/>
</dbReference>